<name>A0A182PWS3_9DIPT</name>
<evidence type="ECO:0008006" key="3">
    <source>
        <dbReference type="Google" id="ProtNLM"/>
    </source>
</evidence>
<dbReference type="Proteomes" id="UP000075885">
    <property type="component" value="Unassembled WGS sequence"/>
</dbReference>
<reference evidence="2" key="1">
    <citation type="submission" date="2013-03" db="EMBL/GenBank/DDBJ databases">
        <title>The Genome Sequence of Anopheles epiroticus epiroticus2.</title>
        <authorList>
            <consortium name="The Broad Institute Genomics Platform"/>
            <person name="Neafsey D.E."/>
            <person name="Howell P."/>
            <person name="Walker B."/>
            <person name="Young S.K."/>
            <person name="Zeng Q."/>
            <person name="Gargeya S."/>
            <person name="Fitzgerald M."/>
            <person name="Haas B."/>
            <person name="Abouelleil A."/>
            <person name="Allen A.W."/>
            <person name="Alvarado L."/>
            <person name="Arachchi H.M."/>
            <person name="Berlin A.M."/>
            <person name="Chapman S.B."/>
            <person name="Gainer-Dewar J."/>
            <person name="Goldberg J."/>
            <person name="Griggs A."/>
            <person name="Gujja S."/>
            <person name="Hansen M."/>
            <person name="Howarth C."/>
            <person name="Imamovic A."/>
            <person name="Ireland A."/>
            <person name="Larimer J."/>
            <person name="McCowan C."/>
            <person name="Murphy C."/>
            <person name="Pearson M."/>
            <person name="Poon T.W."/>
            <person name="Priest M."/>
            <person name="Roberts A."/>
            <person name="Saif S."/>
            <person name="Shea T."/>
            <person name="Sisk P."/>
            <person name="Sykes S."/>
            <person name="Wortman J."/>
            <person name="Nusbaum C."/>
            <person name="Birren B."/>
        </authorList>
    </citation>
    <scope>NUCLEOTIDE SEQUENCE [LARGE SCALE GENOMIC DNA]</scope>
    <source>
        <strain evidence="2">Epiroticus2</strain>
    </source>
</reference>
<dbReference type="VEuPathDB" id="VectorBase:AEPI011410"/>
<accession>A0A182PWS3</accession>
<keyword evidence="2" id="KW-1185">Reference proteome</keyword>
<dbReference type="EnsemblMetazoa" id="AEPI011410-RA">
    <property type="protein sequence ID" value="AEPI011410-PA"/>
    <property type="gene ID" value="AEPI011410"/>
</dbReference>
<reference evidence="1" key="2">
    <citation type="submission" date="2020-05" db="UniProtKB">
        <authorList>
            <consortium name="EnsemblMetazoa"/>
        </authorList>
    </citation>
    <scope>IDENTIFICATION</scope>
    <source>
        <strain evidence="1">Epiroticus2</strain>
    </source>
</reference>
<evidence type="ECO:0000313" key="1">
    <source>
        <dbReference type="EnsemblMetazoa" id="AEPI011410-PA"/>
    </source>
</evidence>
<protein>
    <recommendedName>
        <fullName evidence="3">Pre-C2HC domain-containing protein</fullName>
    </recommendedName>
</protein>
<evidence type="ECO:0000313" key="2">
    <source>
        <dbReference type="Proteomes" id="UP000075885"/>
    </source>
</evidence>
<organism evidence="1 2">
    <name type="scientific">Anopheles epiroticus</name>
    <dbReference type="NCBI Taxonomy" id="199890"/>
    <lineage>
        <taxon>Eukaryota</taxon>
        <taxon>Metazoa</taxon>
        <taxon>Ecdysozoa</taxon>
        <taxon>Arthropoda</taxon>
        <taxon>Hexapoda</taxon>
        <taxon>Insecta</taxon>
        <taxon>Pterygota</taxon>
        <taxon>Neoptera</taxon>
        <taxon>Endopterygota</taxon>
        <taxon>Diptera</taxon>
        <taxon>Nematocera</taxon>
        <taxon>Culicoidea</taxon>
        <taxon>Culicidae</taxon>
        <taxon>Anophelinae</taxon>
        <taxon>Anopheles</taxon>
    </lineage>
</organism>
<sequence length="245" mass="27114">MRVRSDRSENSYALLSECEDETVSLKDVATKSNKSNKHNDTNTTGASVANKVPPIVIKSSSVHYVHKCILAAGVVRYTTKQTSNGTNVQVTNTTDFRSVINHLQNNKIAYHTYQLEEEKSTKIVLYGLHDLPTEEVRDILKEENLEPTCVKKLQIKQKSGVTTLNEPAQCNANVAYYTGMVLTTVTELLDVTSVQMNTALHNACSLQDHLQVMVKYPTTSLNALTAVAIILLPSVVARNDHQLKS</sequence>
<proteinExistence type="predicted"/>
<dbReference type="AlphaFoldDB" id="A0A182PWS3"/>